<gene>
    <name evidence="1" type="ORF">BBI15_10205</name>
</gene>
<accession>A0A1C7EAW4</accession>
<dbReference type="RefSeq" id="WP_068870697.1">
    <property type="nucleotide sequence ID" value="NZ_CP016539.2"/>
</dbReference>
<reference evidence="1" key="1">
    <citation type="submission" date="2016-10" db="EMBL/GenBank/DDBJ databases">
        <authorList>
            <person name="See-Too W.S."/>
        </authorList>
    </citation>
    <scope>NUCLEOTIDE SEQUENCE [LARGE SCALE GENOMIC DNA]</scope>
    <source>
        <strain evidence="1">DSM 23997</strain>
    </source>
</reference>
<protein>
    <submittedName>
        <fullName evidence="1">Uncharacterized protein</fullName>
    </submittedName>
</protein>
<dbReference type="OrthoDB" id="9779761at2"/>
<dbReference type="KEGG" id="ppla:BBI15_10205"/>
<keyword evidence="2" id="KW-1185">Reference proteome</keyword>
<sequence>MGNIGNLSEEKIFQVLKSYLIEAKSHRSIQEEILNMDAPARGGGFVAMQILHHYGIRGDRKGILLRNSFEEEYAKAESDYKIALEILKRHL</sequence>
<evidence type="ECO:0000313" key="2">
    <source>
        <dbReference type="Proteomes" id="UP000092650"/>
    </source>
</evidence>
<evidence type="ECO:0000313" key="1">
    <source>
        <dbReference type="EMBL" id="ANU20562.1"/>
    </source>
</evidence>
<name>A0A1C7EAW4_9BACL</name>
<dbReference type="AlphaFoldDB" id="A0A1C7EAW4"/>
<dbReference type="Proteomes" id="UP000092650">
    <property type="component" value="Chromosome"/>
</dbReference>
<dbReference type="EMBL" id="CP016539">
    <property type="protein sequence ID" value="ANU20562.1"/>
    <property type="molecule type" value="Genomic_DNA"/>
</dbReference>
<dbReference type="STRING" id="1038856.BBI15_10205"/>
<proteinExistence type="predicted"/>
<organism evidence="1 2">
    <name type="scientific">Planococcus plakortidis</name>
    <dbReference type="NCBI Taxonomy" id="1038856"/>
    <lineage>
        <taxon>Bacteria</taxon>
        <taxon>Bacillati</taxon>
        <taxon>Bacillota</taxon>
        <taxon>Bacilli</taxon>
        <taxon>Bacillales</taxon>
        <taxon>Caryophanaceae</taxon>
        <taxon>Planococcus</taxon>
    </lineage>
</organism>